<name>A0A1X7TFL5_AMPQE</name>
<reference evidence="2" key="1">
    <citation type="submission" date="2017-05" db="UniProtKB">
        <authorList>
            <consortium name="EnsemblMetazoa"/>
        </authorList>
    </citation>
    <scope>IDENTIFICATION</scope>
</reference>
<keyword evidence="1" id="KW-0472">Membrane</keyword>
<dbReference type="EnsemblMetazoa" id="Aqu2.1.13187_001">
    <property type="protein sequence ID" value="Aqu2.1.13187_001"/>
    <property type="gene ID" value="Aqu2.1.13187"/>
</dbReference>
<proteinExistence type="predicted"/>
<feature type="transmembrane region" description="Helical" evidence="1">
    <location>
        <begin position="20"/>
        <end position="42"/>
    </location>
</feature>
<keyword evidence="1" id="KW-1133">Transmembrane helix</keyword>
<organism evidence="2">
    <name type="scientific">Amphimedon queenslandica</name>
    <name type="common">Sponge</name>
    <dbReference type="NCBI Taxonomy" id="400682"/>
    <lineage>
        <taxon>Eukaryota</taxon>
        <taxon>Metazoa</taxon>
        <taxon>Porifera</taxon>
        <taxon>Demospongiae</taxon>
        <taxon>Heteroscleromorpha</taxon>
        <taxon>Haplosclerida</taxon>
        <taxon>Niphatidae</taxon>
        <taxon>Amphimedon</taxon>
    </lineage>
</organism>
<evidence type="ECO:0000256" key="1">
    <source>
        <dbReference type="SAM" id="Phobius"/>
    </source>
</evidence>
<protein>
    <submittedName>
        <fullName evidence="2">Uncharacterized protein</fullName>
    </submittedName>
</protein>
<sequence>AHSLGAPSDYYFLFLEFFPIFSDAAGIFLFIYFFIFFLPIVWER</sequence>
<dbReference type="AlphaFoldDB" id="A0A1X7TFL5"/>
<evidence type="ECO:0000313" key="2">
    <source>
        <dbReference type="EnsemblMetazoa" id="Aqu2.1.13187_001"/>
    </source>
</evidence>
<keyword evidence="1" id="KW-0812">Transmembrane</keyword>
<accession>A0A1X7TFL5</accession>
<dbReference type="InParanoid" id="A0A1X7TFL5"/>